<dbReference type="EMBL" id="JAQOMS010000002">
    <property type="protein sequence ID" value="MDC2889001.1"/>
    <property type="molecule type" value="Genomic_DNA"/>
</dbReference>
<comment type="caution">
    <text evidence="2">The sequence shown here is derived from an EMBL/GenBank/DDBJ whole genome shotgun (WGS) entry which is preliminary data.</text>
</comment>
<feature type="region of interest" description="Disordered" evidence="1">
    <location>
        <begin position="88"/>
        <end position="108"/>
    </location>
</feature>
<keyword evidence="3" id="KW-1185">Reference proteome</keyword>
<organism evidence="2 3">
    <name type="scientific">Psychrosphaera algicola</name>
    <dbReference type="NCBI Taxonomy" id="3023714"/>
    <lineage>
        <taxon>Bacteria</taxon>
        <taxon>Pseudomonadati</taxon>
        <taxon>Pseudomonadota</taxon>
        <taxon>Gammaproteobacteria</taxon>
        <taxon>Alteromonadales</taxon>
        <taxon>Pseudoalteromonadaceae</taxon>
        <taxon>Psychrosphaera</taxon>
    </lineage>
</organism>
<gene>
    <name evidence="2" type="ORF">PN838_09740</name>
</gene>
<name>A0ABT5FC74_9GAMM</name>
<evidence type="ECO:0000256" key="1">
    <source>
        <dbReference type="SAM" id="MobiDB-lite"/>
    </source>
</evidence>
<dbReference type="Proteomes" id="UP001528411">
    <property type="component" value="Unassembled WGS sequence"/>
</dbReference>
<sequence>MKTYLIFLLGVSSIFNVWATDVAPEKLLMFRDKINLAIIKAKQTERKHWAYIVTRHENEEGDISSSIEQHSPQLSEPWLLKQINGKQPTGKQIQNFSDKKRQQTKTKKQKNSLKLSLRELINEESLTFVSEDDEQFVMAFNVRLKKLGEDSIGKLKGQLTYQKEAQFIDTISIWNSADFSPMFTAHITDFVMTMSFIQLDGTVLPKQHEMAMKGSFAYFTEINETSIDIYSDYKYIGK</sequence>
<dbReference type="RefSeq" id="WP_215962674.1">
    <property type="nucleotide sequence ID" value="NZ_JAQOMS010000002.1"/>
</dbReference>
<evidence type="ECO:0000313" key="3">
    <source>
        <dbReference type="Proteomes" id="UP001528411"/>
    </source>
</evidence>
<protein>
    <submittedName>
        <fullName evidence="2">Uncharacterized protein</fullName>
    </submittedName>
</protein>
<reference evidence="2 3" key="1">
    <citation type="submission" date="2023-01" db="EMBL/GenBank/DDBJ databases">
        <title>Psychrosphaera sp. nov., isolated from marine algae.</title>
        <authorList>
            <person name="Bayburt H."/>
            <person name="Choi B.J."/>
            <person name="Kim J.M."/>
            <person name="Choi D.G."/>
            <person name="Jeon C.O."/>
        </authorList>
    </citation>
    <scope>NUCLEOTIDE SEQUENCE [LARGE SCALE GENOMIC DNA]</scope>
    <source>
        <strain evidence="2 3">G1-22</strain>
    </source>
</reference>
<evidence type="ECO:0000313" key="2">
    <source>
        <dbReference type="EMBL" id="MDC2889001.1"/>
    </source>
</evidence>
<proteinExistence type="predicted"/>
<accession>A0ABT5FC74</accession>